<dbReference type="Proteomes" id="UP001046870">
    <property type="component" value="Chromosome 14"/>
</dbReference>
<dbReference type="AlphaFoldDB" id="A0A9D3T2Q4"/>
<accession>A0A9D3T2Q4</accession>
<evidence type="ECO:0000313" key="1">
    <source>
        <dbReference type="EMBL" id="KAG7464463.1"/>
    </source>
</evidence>
<organism evidence="1 2">
    <name type="scientific">Megalops atlanticus</name>
    <name type="common">Tarpon</name>
    <name type="synonym">Clupea gigantea</name>
    <dbReference type="NCBI Taxonomy" id="7932"/>
    <lineage>
        <taxon>Eukaryota</taxon>
        <taxon>Metazoa</taxon>
        <taxon>Chordata</taxon>
        <taxon>Craniata</taxon>
        <taxon>Vertebrata</taxon>
        <taxon>Euteleostomi</taxon>
        <taxon>Actinopterygii</taxon>
        <taxon>Neopterygii</taxon>
        <taxon>Teleostei</taxon>
        <taxon>Elopiformes</taxon>
        <taxon>Megalopidae</taxon>
        <taxon>Megalops</taxon>
    </lineage>
</organism>
<protein>
    <submittedName>
        <fullName evidence="1">Uncharacterized protein</fullName>
    </submittedName>
</protein>
<proteinExistence type="predicted"/>
<gene>
    <name evidence="1" type="ORF">MATL_G00165880</name>
</gene>
<sequence>MLQQGTAMWWRRKVEIWKRNDFSRFAERAPCGLTALIGTWGKEFGAHGHSWYCRLLALLYGGQICVEGTPTSRLKSCTVLPASCPSIAEPRCDPNRGLHG</sequence>
<comment type="caution">
    <text evidence="1">The sequence shown here is derived from an EMBL/GenBank/DDBJ whole genome shotgun (WGS) entry which is preliminary data.</text>
</comment>
<name>A0A9D3T2Q4_MEGAT</name>
<reference evidence="1" key="1">
    <citation type="submission" date="2021-01" db="EMBL/GenBank/DDBJ databases">
        <authorList>
            <person name="Zahm M."/>
            <person name="Roques C."/>
            <person name="Cabau C."/>
            <person name="Klopp C."/>
            <person name="Donnadieu C."/>
            <person name="Jouanno E."/>
            <person name="Lampietro C."/>
            <person name="Louis A."/>
            <person name="Herpin A."/>
            <person name="Echchiki A."/>
            <person name="Berthelot C."/>
            <person name="Parey E."/>
            <person name="Roest-Crollius H."/>
            <person name="Braasch I."/>
            <person name="Postlethwait J."/>
            <person name="Bobe J."/>
            <person name="Montfort J."/>
            <person name="Bouchez O."/>
            <person name="Begum T."/>
            <person name="Mejri S."/>
            <person name="Adams A."/>
            <person name="Chen W.-J."/>
            <person name="Guiguen Y."/>
        </authorList>
    </citation>
    <scope>NUCLEOTIDE SEQUENCE</scope>
    <source>
        <strain evidence="1">YG-15Mar2019-1</strain>
        <tissue evidence="1">Brain</tissue>
    </source>
</reference>
<evidence type="ECO:0000313" key="2">
    <source>
        <dbReference type="Proteomes" id="UP001046870"/>
    </source>
</evidence>
<keyword evidence="2" id="KW-1185">Reference proteome</keyword>
<dbReference type="EMBL" id="JAFDVH010000014">
    <property type="protein sequence ID" value="KAG7464463.1"/>
    <property type="molecule type" value="Genomic_DNA"/>
</dbReference>